<dbReference type="InterPro" id="IPR045210">
    <property type="entry name" value="RING-Ubox_PUB"/>
</dbReference>
<dbReference type="InterPro" id="IPR016024">
    <property type="entry name" value="ARM-type_fold"/>
</dbReference>
<evidence type="ECO:0000256" key="5">
    <source>
        <dbReference type="RuleBase" id="RU369093"/>
    </source>
</evidence>
<dbReference type="CDD" id="cd16664">
    <property type="entry name" value="RING-Ubox_PUB"/>
    <property type="match status" value="1"/>
</dbReference>
<dbReference type="InterPro" id="IPR045185">
    <property type="entry name" value="PUB22/23/24-like"/>
</dbReference>
<dbReference type="GO" id="GO:0016567">
    <property type="term" value="P:protein ubiquitination"/>
    <property type="evidence" value="ECO:0007669"/>
    <property type="project" value="UniProtKB-UniRule"/>
</dbReference>
<comment type="caution">
    <text evidence="7">The sequence shown here is derived from an EMBL/GenBank/DDBJ whole genome shotgun (WGS) entry which is preliminary data.</text>
</comment>
<protein>
    <recommendedName>
        <fullName evidence="5 6">U-box domain-containing protein</fullName>
        <ecNumber evidence="5">2.3.2.27</ecNumber>
    </recommendedName>
    <alternativeName>
        <fullName evidence="5">RING-type E3 ubiquitin transferase PUB</fullName>
    </alternativeName>
</protein>
<dbReference type="PROSITE" id="PS51698">
    <property type="entry name" value="U_BOX"/>
    <property type="match status" value="1"/>
</dbReference>
<dbReference type="PANTHER" id="PTHR22849">
    <property type="entry name" value="WDSAM1 PROTEIN"/>
    <property type="match status" value="1"/>
</dbReference>
<dbReference type="Pfam" id="PF04564">
    <property type="entry name" value="U-box"/>
    <property type="match status" value="1"/>
</dbReference>
<organism evidence="7 8">
    <name type="scientific">Gossypium trilobum</name>
    <dbReference type="NCBI Taxonomy" id="34281"/>
    <lineage>
        <taxon>Eukaryota</taxon>
        <taxon>Viridiplantae</taxon>
        <taxon>Streptophyta</taxon>
        <taxon>Embryophyta</taxon>
        <taxon>Tracheophyta</taxon>
        <taxon>Spermatophyta</taxon>
        <taxon>Magnoliopsida</taxon>
        <taxon>eudicotyledons</taxon>
        <taxon>Gunneridae</taxon>
        <taxon>Pentapetalae</taxon>
        <taxon>rosids</taxon>
        <taxon>malvids</taxon>
        <taxon>Malvales</taxon>
        <taxon>Malvaceae</taxon>
        <taxon>Malvoideae</taxon>
        <taxon>Gossypium</taxon>
    </lineage>
</organism>
<dbReference type="PANTHER" id="PTHR22849:SF112">
    <property type="entry name" value="U-BOX DOMAIN-CONTAINING PROTEIN 26"/>
    <property type="match status" value="1"/>
</dbReference>
<dbReference type="Gene3D" id="3.30.40.10">
    <property type="entry name" value="Zinc/RING finger domain, C3HC4 (zinc finger)"/>
    <property type="match status" value="1"/>
</dbReference>
<name>A0A7J9E014_9ROSI</name>
<dbReference type="Pfam" id="PF25598">
    <property type="entry name" value="ARM_PUB"/>
    <property type="match status" value="1"/>
</dbReference>
<evidence type="ECO:0000256" key="4">
    <source>
        <dbReference type="ARBA" id="ARBA00022786"/>
    </source>
</evidence>
<evidence type="ECO:0000256" key="1">
    <source>
        <dbReference type="ARBA" id="ARBA00000900"/>
    </source>
</evidence>
<comment type="pathway">
    <text evidence="2 5">Protein modification; protein ubiquitination.</text>
</comment>
<gene>
    <name evidence="7" type="ORF">Gotri_015409</name>
</gene>
<dbReference type="Gene3D" id="1.25.10.10">
    <property type="entry name" value="Leucine-rich Repeat Variant"/>
    <property type="match status" value="1"/>
</dbReference>
<dbReference type="UniPathway" id="UPA00143"/>
<dbReference type="Proteomes" id="UP000593568">
    <property type="component" value="Unassembled WGS sequence"/>
</dbReference>
<comment type="catalytic activity">
    <reaction evidence="1 5">
        <text>S-ubiquitinyl-[E2 ubiquitin-conjugating enzyme]-L-cysteine + [acceptor protein]-L-lysine = [E2 ubiquitin-conjugating enzyme]-L-cysteine + N(6)-ubiquitinyl-[acceptor protein]-L-lysine.</text>
        <dbReference type="EC" id="2.3.2.27"/>
    </reaction>
</comment>
<dbReference type="EC" id="2.3.2.27" evidence="5"/>
<dbReference type="GO" id="GO:0061630">
    <property type="term" value="F:ubiquitin protein ligase activity"/>
    <property type="evidence" value="ECO:0007669"/>
    <property type="project" value="UniProtKB-UniRule"/>
</dbReference>
<dbReference type="SUPFAM" id="SSF48371">
    <property type="entry name" value="ARM repeat"/>
    <property type="match status" value="1"/>
</dbReference>
<accession>A0A7J9E014</accession>
<dbReference type="InterPro" id="IPR058678">
    <property type="entry name" value="ARM_PUB"/>
</dbReference>
<evidence type="ECO:0000313" key="7">
    <source>
        <dbReference type="EMBL" id="MBA0766359.1"/>
    </source>
</evidence>
<keyword evidence="4 5" id="KW-0833">Ubl conjugation pathway</keyword>
<dbReference type="InterPro" id="IPR011989">
    <property type="entry name" value="ARM-like"/>
</dbReference>
<dbReference type="SMART" id="SM00504">
    <property type="entry name" value="Ubox"/>
    <property type="match status" value="1"/>
</dbReference>
<dbReference type="EMBL" id="JABEZW010000005">
    <property type="protein sequence ID" value="MBA0766359.1"/>
    <property type="molecule type" value="Genomic_DNA"/>
</dbReference>
<proteinExistence type="predicted"/>
<keyword evidence="3 5" id="KW-0808">Transferase</keyword>
<comment type="function">
    <text evidence="5">Functions as an E3 ubiquitin ligase.</text>
</comment>
<dbReference type="AlphaFoldDB" id="A0A7J9E014"/>
<dbReference type="InterPro" id="IPR003613">
    <property type="entry name" value="Ubox_domain"/>
</dbReference>
<reference evidence="7 8" key="1">
    <citation type="journal article" date="2019" name="Genome Biol. Evol.">
        <title>Insights into the evolution of the New World diploid cottons (Gossypium, subgenus Houzingenia) based on genome sequencing.</title>
        <authorList>
            <person name="Grover C.E."/>
            <person name="Arick M.A. 2nd"/>
            <person name="Thrash A."/>
            <person name="Conover J.L."/>
            <person name="Sanders W.S."/>
            <person name="Peterson D.G."/>
            <person name="Frelichowski J.E."/>
            <person name="Scheffler J.A."/>
            <person name="Scheffler B.E."/>
            <person name="Wendel J.F."/>
        </authorList>
    </citation>
    <scope>NUCLEOTIDE SEQUENCE [LARGE SCALE GENOMIC DNA]</scope>
    <source>
        <strain evidence="7">8</strain>
        <tissue evidence="7">Leaf</tissue>
    </source>
</reference>
<feature type="domain" description="U-box" evidence="6">
    <location>
        <begin position="14"/>
        <end position="88"/>
    </location>
</feature>
<keyword evidence="8" id="KW-1185">Reference proteome</keyword>
<dbReference type="FunFam" id="3.30.40.10:FF:001168">
    <property type="entry name" value="U-box domain-containing protein 31"/>
    <property type="match status" value="1"/>
</dbReference>
<evidence type="ECO:0000256" key="2">
    <source>
        <dbReference type="ARBA" id="ARBA00004906"/>
    </source>
</evidence>
<evidence type="ECO:0000256" key="3">
    <source>
        <dbReference type="ARBA" id="ARBA00022679"/>
    </source>
</evidence>
<dbReference type="SUPFAM" id="SSF57850">
    <property type="entry name" value="RING/U-box"/>
    <property type="match status" value="1"/>
</dbReference>
<dbReference type="InterPro" id="IPR013083">
    <property type="entry name" value="Znf_RING/FYVE/PHD"/>
</dbReference>
<evidence type="ECO:0000313" key="8">
    <source>
        <dbReference type="Proteomes" id="UP000593568"/>
    </source>
</evidence>
<evidence type="ECO:0000259" key="6">
    <source>
        <dbReference type="PROSITE" id="PS51698"/>
    </source>
</evidence>
<sequence>MPGSIEPLDLCNVQVPYYFRCPISLELMRDPVTVSTGQTYDRTSIESWAATGNTTCPVTRAPLSDFTLIPNHTLRRLIQDWCVANRAFGIERIPTPKQPAEPGMEALAVLVMFQLTESECTGIGSDSNRVVYLSELLFHSSIEVRVNSASLIEAVLAGMRSSDLRAEICNVDEIFAGITDMLKNLSSYPRALRVGVRALFALCLLKQTRHKAVQAGAAETLIDRLTDLDKCDAERALATIELLCRIPSGCSAFASHALTVPLLVKTILRISDRATEYAAGALMALCSESEQSQKDAVSAGVLTQLLLLVQSDCTDRAKRKAQMLLKLLRDSWPEDSIGNSDDFACSEIVPF</sequence>